<proteinExistence type="predicted"/>
<dbReference type="GO" id="GO:0003677">
    <property type="term" value="F:DNA binding"/>
    <property type="evidence" value="ECO:0007669"/>
    <property type="project" value="InterPro"/>
</dbReference>
<gene>
    <name evidence="2" type="ORF">S12H4_55399</name>
</gene>
<dbReference type="AlphaFoldDB" id="X1UUC5"/>
<sequence>MNRRIAQNIAELSPDTLFIGIDVGKKRHQVSIMTEKANIVAKFRIDNFRECFEYLLNQALYYKERLLFYQSLYSAQS</sequence>
<protein>
    <recommendedName>
        <fullName evidence="1">Transposase IS110-like N-terminal domain-containing protein</fullName>
    </recommendedName>
</protein>
<reference evidence="2" key="1">
    <citation type="journal article" date="2014" name="Front. Microbiol.">
        <title>High frequency of phylogenetically diverse reductive dehalogenase-homologous genes in deep subseafloor sedimentary metagenomes.</title>
        <authorList>
            <person name="Kawai M."/>
            <person name="Futagami T."/>
            <person name="Toyoda A."/>
            <person name="Takaki Y."/>
            <person name="Nishi S."/>
            <person name="Hori S."/>
            <person name="Arai W."/>
            <person name="Tsubouchi T."/>
            <person name="Morono Y."/>
            <person name="Uchiyama I."/>
            <person name="Ito T."/>
            <person name="Fujiyama A."/>
            <person name="Inagaki F."/>
            <person name="Takami H."/>
        </authorList>
    </citation>
    <scope>NUCLEOTIDE SEQUENCE</scope>
    <source>
        <strain evidence="2">Expedition CK06-06</strain>
    </source>
</reference>
<dbReference type="InterPro" id="IPR002525">
    <property type="entry name" value="Transp_IS110-like_N"/>
</dbReference>
<dbReference type="Pfam" id="PF01548">
    <property type="entry name" value="DEDD_Tnp_IS110"/>
    <property type="match status" value="1"/>
</dbReference>
<accession>X1UUC5</accession>
<dbReference type="GO" id="GO:0004803">
    <property type="term" value="F:transposase activity"/>
    <property type="evidence" value="ECO:0007669"/>
    <property type="project" value="InterPro"/>
</dbReference>
<evidence type="ECO:0000313" key="2">
    <source>
        <dbReference type="EMBL" id="GAJ21103.1"/>
    </source>
</evidence>
<comment type="caution">
    <text evidence="2">The sequence shown here is derived from an EMBL/GenBank/DDBJ whole genome shotgun (WGS) entry which is preliminary data.</text>
</comment>
<dbReference type="EMBL" id="BARW01035535">
    <property type="protein sequence ID" value="GAJ21103.1"/>
    <property type="molecule type" value="Genomic_DNA"/>
</dbReference>
<dbReference type="GO" id="GO:0006313">
    <property type="term" value="P:DNA transposition"/>
    <property type="evidence" value="ECO:0007669"/>
    <property type="project" value="InterPro"/>
</dbReference>
<evidence type="ECO:0000259" key="1">
    <source>
        <dbReference type="Pfam" id="PF01548"/>
    </source>
</evidence>
<name>X1UUC5_9ZZZZ</name>
<organism evidence="2">
    <name type="scientific">marine sediment metagenome</name>
    <dbReference type="NCBI Taxonomy" id="412755"/>
    <lineage>
        <taxon>unclassified sequences</taxon>
        <taxon>metagenomes</taxon>
        <taxon>ecological metagenomes</taxon>
    </lineage>
</organism>
<feature type="domain" description="Transposase IS110-like N-terminal" evidence="1">
    <location>
        <begin position="19"/>
        <end position="60"/>
    </location>
</feature>